<evidence type="ECO:0000256" key="3">
    <source>
        <dbReference type="ARBA" id="ARBA00022606"/>
    </source>
</evidence>
<evidence type="ECO:0000313" key="11">
    <source>
        <dbReference type="EMBL" id="KAK0182191.1"/>
    </source>
</evidence>
<organism evidence="11 12">
    <name type="scientific">Microctonus hyperodae</name>
    <name type="common">Parasitoid wasp</name>
    <dbReference type="NCBI Taxonomy" id="165561"/>
    <lineage>
        <taxon>Eukaryota</taxon>
        <taxon>Metazoa</taxon>
        <taxon>Ecdysozoa</taxon>
        <taxon>Arthropoda</taxon>
        <taxon>Hexapoda</taxon>
        <taxon>Insecta</taxon>
        <taxon>Pterygota</taxon>
        <taxon>Neoptera</taxon>
        <taxon>Endopterygota</taxon>
        <taxon>Hymenoptera</taxon>
        <taxon>Apocrita</taxon>
        <taxon>Ichneumonoidea</taxon>
        <taxon>Braconidae</taxon>
        <taxon>Euphorinae</taxon>
        <taxon>Microctonus</taxon>
    </lineage>
</organism>
<reference evidence="11" key="2">
    <citation type="submission" date="2023-03" db="EMBL/GenBank/DDBJ databases">
        <authorList>
            <person name="Inwood S.N."/>
            <person name="Skelly J.G."/>
            <person name="Guhlin J."/>
            <person name="Harrop T.W.R."/>
            <person name="Goldson S.G."/>
            <person name="Dearden P.K."/>
        </authorList>
    </citation>
    <scope>NUCLEOTIDE SEQUENCE</scope>
    <source>
        <strain evidence="11">Lincoln</strain>
        <tissue evidence="11">Whole body</tissue>
    </source>
</reference>
<keyword evidence="4 10" id="KW-0812">Transmembrane</keyword>
<keyword evidence="7 10" id="KW-0472">Membrane</keyword>
<evidence type="ECO:0000256" key="4">
    <source>
        <dbReference type="ARBA" id="ARBA00022692"/>
    </source>
</evidence>
<evidence type="ECO:0000256" key="1">
    <source>
        <dbReference type="ARBA" id="ARBA00004651"/>
    </source>
</evidence>
<evidence type="ECO:0000256" key="9">
    <source>
        <dbReference type="ARBA" id="ARBA00023224"/>
    </source>
</evidence>
<dbReference type="GO" id="GO:0005549">
    <property type="term" value="F:odorant binding"/>
    <property type="evidence" value="ECO:0007669"/>
    <property type="project" value="InterPro"/>
</dbReference>
<evidence type="ECO:0000256" key="7">
    <source>
        <dbReference type="ARBA" id="ARBA00023136"/>
    </source>
</evidence>
<proteinExistence type="inferred from homology"/>
<comment type="caution">
    <text evidence="10">Lacks conserved residue(s) required for the propagation of feature annotation.</text>
</comment>
<keyword evidence="3 10" id="KW-0716">Sensory transduction</keyword>
<evidence type="ECO:0000256" key="10">
    <source>
        <dbReference type="RuleBase" id="RU351113"/>
    </source>
</evidence>
<dbReference type="AlphaFoldDB" id="A0AA39G727"/>
<evidence type="ECO:0000256" key="5">
    <source>
        <dbReference type="ARBA" id="ARBA00022725"/>
    </source>
</evidence>
<feature type="transmembrane region" description="Helical" evidence="10">
    <location>
        <begin position="76"/>
        <end position="99"/>
    </location>
</feature>
<feature type="transmembrane region" description="Helical" evidence="10">
    <location>
        <begin position="139"/>
        <end position="165"/>
    </location>
</feature>
<reference evidence="11" key="1">
    <citation type="journal article" date="2023" name="bioRxiv">
        <title>Scaffold-level genome assemblies of two parasitoid biocontrol wasps reveal the parthenogenesis mechanism and an associated novel virus.</title>
        <authorList>
            <person name="Inwood S."/>
            <person name="Skelly J."/>
            <person name="Guhlin J."/>
            <person name="Harrop T."/>
            <person name="Goldson S."/>
            <person name="Dearden P."/>
        </authorList>
    </citation>
    <scope>NUCLEOTIDE SEQUENCE</scope>
    <source>
        <strain evidence="11">Lincoln</strain>
        <tissue evidence="11">Whole body</tissue>
    </source>
</reference>
<evidence type="ECO:0000256" key="2">
    <source>
        <dbReference type="ARBA" id="ARBA00022475"/>
    </source>
</evidence>
<comment type="subcellular location">
    <subcellularLocation>
        <location evidence="1 10">Cell membrane</location>
        <topology evidence="1 10">Multi-pass membrane protein</topology>
    </subcellularLocation>
</comment>
<evidence type="ECO:0000256" key="8">
    <source>
        <dbReference type="ARBA" id="ARBA00023170"/>
    </source>
</evidence>
<sequence>MSLSQYVQDLVSNSTMDTTPDSLLRINRLLLSSVGLWPHQSRLNKLIWFIFTCIFLITQGYLQTGGMIAARYDTPIFMESIAPVLISVMCIIKFINFLYNADKMKALLGIIESDWNDLKDEEELKILYNWAKDSRKNTIWYAAVVYGSMFPFMLGPLIPLMMSLIPDEMLPNNSNTSMSKPLMFHVEYLVDIEKYRLGRLVDSDNIAININLSVINDKPYRRITECIIKHSRTLEYAQILQSANSMSFLFQLGLNMVCISFTGFQAATKSAHIDEAMRYGSFTIAQTFHLFFESWPSQRLTDESSRICEYTTESMWYLTSLRSRKLLQLLIMRSLEPCQLTAGNFYNLNLENFSAIILTKL</sequence>
<keyword evidence="5 10" id="KW-0552">Olfaction</keyword>
<gene>
    <name evidence="11" type="ORF">PV327_000353</name>
</gene>
<dbReference type="InterPro" id="IPR004117">
    <property type="entry name" value="7tm6_olfct_rcpt"/>
</dbReference>
<keyword evidence="2" id="KW-1003">Cell membrane</keyword>
<name>A0AA39G727_MICHY</name>
<dbReference type="GO" id="GO:0005886">
    <property type="term" value="C:plasma membrane"/>
    <property type="evidence" value="ECO:0007669"/>
    <property type="project" value="UniProtKB-SubCell"/>
</dbReference>
<accession>A0AA39G727</accession>
<dbReference type="Proteomes" id="UP001168972">
    <property type="component" value="Unassembled WGS sequence"/>
</dbReference>
<comment type="caution">
    <text evidence="11">The sequence shown here is derived from an EMBL/GenBank/DDBJ whole genome shotgun (WGS) entry which is preliminary data.</text>
</comment>
<keyword evidence="9 10" id="KW-0807">Transducer</keyword>
<keyword evidence="8 10" id="KW-0675">Receptor</keyword>
<keyword evidence="6 10" id="KW-1133">Transmembrane helix</keyword>
<dbReference type="GO" id="GO:0007165">
    <property type="term" value="P:signal transduction"/>
    <property type="evidence" value="ECO:0007669"/>
    <property type="project" value="UniProtKB-KW"/>
</dbReference>
<dbReference type="Pfam" id="PF02949">
    <property type="entry name" value="7tm_6"/>
    <property type="match status" value="1"/>
</dbReference>
<dbReference type="PANTHER" id="PTHR21137">
    <property type="entry name" value="ODORANT RECEPTOR"/>
    <property type="match status" value="1"/>
</dbReference>
<dbReference type="PANTHER" id="PTHR21137:SF35">
    <property type="entry name" value="ODORANT RECEPTOR 19A-RELATED"/>
    <property type="match status" value="1"/>
</dbReference>
<dbReference type="EMBL" id="JAQQBR010000001">
    <property type="protein sequence ID" value="KAK0182191.1"/>
    <property type="molecule type" value="Genomic_DNA"/>
</dbReference>
<feature type="transmembrane region" description="Helical" evidence="10">
    <location>
        <begin position="46"/>
        <end position="64"/>
    </location>
</feature>
<keyword evidence="12" id="KW-1185">Reference proteome</keyword>
<evidence type="ECO:0000313" key="12">
    <source>
        <dbReference type="Proteomes" id="UP001168972"/>
    </source>
</evidence>
<dbReference type="GO" id="GO:0004984">
    <property type="term" value="F:olfactory receptor activity"/>
    <property type="evidence" value="ECO:0007669"/>
    <property type="project" value="InterPro"/>
</dbReference>
<comment type="similarity">
    <text evidence="10">Belongs to the insect chemoreceptor superfamily. Heteromeric odorant receptor channel (TC 1.A.69) family.</text>
</comment>
<evidence type="ECO:0000256" key="6">
    <source>
        <dbReference type="ARBA" id="ARBA00022989"/>
    </source>
</evidence>
<protein>
    <recommendedName>
        <fullName evidence="10">Odorant receptor</fullName>
    </recommendedName>
</protein>